<evidence type="ECO:0000313" key="4">
    <source>
        <dbReference type="Proteomes" id="UP001189143"/>
    </source>
</evidence>
<protein>
    <recommendedName>
        <fullName evidence="2">Dit-like phage tail protein N-terminal domain-containing protein</fullName>
    </recommendedName>
</protein>
<dbReference type="Pfam" id="PF21821">
    <property type="entry name" value="Dit_like"/>
    <property type="match status" value="1"/>
</dbReference>
<dbReference type="Proteomes" id="UP001189143">
    <property type="component" value="Unassembled WGS sequence"/>
</dbReference>
<gene>
    <name evidence="3" type="ORF">CNEO2_1300001</name>
</gene>
<reference evidence="3" key="1">
    <citation type="submission" date="2022-10" db="EMBL/GenBank/DDBJ databases">
        <authorList>
            <person name="Aires J."/>
            <person name="Mesa V."/>
        </authorList>
    </citation>
    <scope>NUCLEOTIDE SEQUENCE</scope>
    <source>
        <strain evidence="3">Clostridium neonatale JD116</strain>
    </source>
</reference>
<dbReference type="AlphaFoldDB" id="A0AAD2DDF7"/>
<evidence type="ECO:0000313" key="3">
    <source>
        <dbReference type="EMBL" id="CAI3542204.1"/>
    </source>
</evidence>
<organism evidence="3 4">
    <name type="scientific">Clostridium neonatale</name>
    <dbReference type="NCBI Taxonomy" id="137838"/>
    <lineage>
        <taxon>Bacteria</taxon>
        <taxon>Bacillati</taxon>
        <taxon>Bacillota</taxon>
        <taxon>Clostridia</taxon>
        <taxon>Eubacteriales</taxon>
        <taxon>Clostridiaceae</taxon>
        <taxon>Clostridium</taxon>
    </lineage>
</organism>
<dbReference type="InterPro" id="IPR048494">
    <property type="entry name" value="Dit-like_N"/>
</dbReference>
<accession>A0AAD2DDF7</accession>
<comment type="caution">
    <text evidence="3">The sequence shown here is derived from an EMBL/GenBank/DDBJ whole genome shotgun (WGS) entry which is preliminary data.</text>
</comment>
<feature type="domain" description="Dit-like phage tail protein N-terminal" evidence="2">
    <location>
        <begin position="19"/>
        <end position="148"/>
    </location>
</feature>
<evidence type="ECO:0000259" key="2">
    <source>
        <dbReference type="Pfam" id="PF21821"/>
    </source>
</evidence>
<name>A0AAD2DDF7_9CLOT</name>
<dbReference type="EMBL" id="CAMTCP010000034">
    <property type="protein sequence ID" value="CAI3542204.1"/>
    <property type="molecule type" value="Genomic_DNA"/>
</dbReference>
<evidence type="ECO:0000256" key="1">
    <source>
        <dbReference type="SAM" id="MobiDB-lite"/>
    </source>
</evidence>
<sequence length="178" mass="20241">MSEQIIKTYLDTSLGKFIFDAYFNISHESNLTITEHPIQSGANISDHAYMEANKLSFEIGMSDVMQDISDTTFNKFTEGNSRSINAYQVLRKLQEQRIPIKVITRLWTYTNMLIETISATDDNKTAYGLKANVTLKQIFVVNVTTVKISERPQKSEETNEGDQKVQKADESLLSRLFG</sequence>
<proteinExistence type="predicted"/>
<feature type="region of interest" description="Disordered" evidence="1">
    <location>
        <begin position="151"/>
        <end position="178"/>
    </location>
</feature>
<dbReference type="RefSeq" id="WP_125150206.1">
    <property type="nucleotide sequence ID" value="NZ_CAMRXC010000036.1"/>
</dbReference>
<feature type="compositionally biased region" description="Basic and acidic residues" evidence="1">
    <location>
        <begin position="151"/>
        <end position="172"/>
    </location>
</feature>